<reference evidence="5" key="1">
    <citation type="submission" date="2022-11" db="UniProtKB">
        <authorList>
            <consortium name="WormBaseParasite"/>
        </authorList>
    </citation>
    <scope>IDENTIFICATION</scope>
</reference>
<organism evidence="4 5">
    <name type="scientific">Acrobeloides nanus</name>
    <dbReference type="NCBI Taxonomy" id="290746"/>
    <lineage>
        <taxon>Eukaryota</taxon>
        <taxon>Metazoa</taxon>
        <taxon>Ecdysozoa</taxon>
        <taxon>Nematoda</taxon>
        <taxon>Chromadorea</taxon>
        <taxon>Rhabditida</taxon>
        <taxon>Tylenchina</taxon>
        <taxon>Cephalobomorpha</taxon>
        <taxon>Cephaloboidea</taxon>
        <taxon>Cephalobidae</taxon>
        <taxon>Acrobeloides</taxon>
    </lineage>
</organism>
<evidence type="ECO:0000256" key="2">
    <source>
        <dbReference type="SAM" id="Coils"/>
    </source>
</evidence>
<dbReference type="Gene3D" id="1.10.10.10">
    <property type="entry name" value="Winged helix-like DNA-binding domain superfamily/Winged helix DNA-binding domain"/>
    <property type="match status" value="1"/>
</dbReference>
<dbReference type="Proteomes" id="UP000887540">
    <property type="component" value="Unplaced"/>
</dbReference>
<evidence type="ECO:0000313" key="4">
    <source>
        <dbReference type="Proteomes" id="UP000887540"/>
    </source>
</evidence>
<feature type="compositionally biased region" description="Polar residues" evidence="3">
    <location>
        <begin position="41"/>
        <end position="51"/>
    </location>
</feature>
<evidence type="ECO:0000313" key="5">
    <source>
        <dbReference type="WBParaSite" id="ACRNAN_scaffold9026.g21128.t1"/>
    </source>
</evidence>
<evidence type="ECO:0000256" key="3">
    <source>
        <dbReference type="SAM" id="MobiDB-lite"/>
    </source>
</evidence>
<sequence>MDESVANFIKNFKDRWPSKSVLNKNNTKSRESSDYISSSSYETTKTPSSESQDMENKYKKRVLELELQVLNLKNENEAITMELNNVIEEEEENNTSIANKRNSMDMQSSSHGLIANKISRQDASYTRKKPLKMKELRPAIIRMYQNGIPMREISRLLDVPKSIVIDDIKRFEETGTNEYRAERGRKRVEEPQKIVVMVS</sequence>
<dbReference type="SUPFAM" id="SSF46689">
    <property type="entry name" value="Homeodomain-like"/>
    <property type="match status" value="1"/>
</dbReference>
<feature type="region of interest" description="Disordered" evidence="3">
    <location>
        <begin position="18"/>
        <end position="55"/>
    </location>
</feature>
<comment type="subcellular location">
    <subcellularLocation>
        <location evidence="1">Nucleus</location>
    </subcellularLocation>
</comment>
<dbReference type="InterPro" id="IPR036388">
    <property type="entry name" value="WH-like_DNA-bd_sf"/>
</dbReference>
<proteinExistence type="predicted"/>
<dbReference type="InterPro" id="IPR009057">
    <property type="entry name" value="Homeodomain-like_sf"/>
</dbReference>
<accession>A0A914ELE5</accession>
<dbReference type="GO" id="GO:0005634">
    <property type="term" value="C:nucleus"/>
    <property type="evidence" value="ECO:0007669"/>
    <property type="project" value="UniProtKB-SubCell"/>
</dbReference>
<name>A0A914ELE5_9BILA</name>
<dbReference type="AlphaFoldDB" id="A0A914ELE5"/>
<evidence type="ECO:0000256" key="1">
    <source>
        <dbReference type="ARBA" id="ARBA00004123"/>
    </source>
</evidence>
<dbReference type="WBParaSite" id="ACRNAN_scaffold9026.g21128.t1">
    <property type="protein sequence ID" value="ACRNAN_scaffold9026.g21128.t1"/>
    <property type="gene ID" value="ACRNAN_scaffold9026.g21128"/>
</dbReference>
<feature type="coiled-coil region" evidence="2">
    <location>
        <begin position="55"/>
        <end position="89"/>
    </location>
</feature>
<protein>
    <submittedName>
        <fullName evidence="5">Uncharacterized protein</fullName>
    </submittedName>
</protein>
<keyword evidence="2" id="KW-0175">Coiled coil</keyword>
<keyword evidence="4" id="KW-1185">Reference proteome</keyword>